<evidence type="ECO:0000313" key="1">
    <source>
        <dbReference type="EMBL" id="ART79784.1"/>
    </source>
</evidence>
<dbReference type="KEGG" id="ocm:CBP12_06130"/>
<protein>
    <submittedName>
        <fullName evidence="1">DUF3545 domain-containing protein</fullName>
    </submittedName>
</protein>
<dbReference type="Pfam" id="PF12065">
    <property type="entry name" value="DUF3545"/>
    <property type="match status" value="1"/>
</dbReference>
<dbReference type="RefSeq" id="WP_086963659.1">
    <property type="nucleotide sequence ID" value="NZ_CP021376.1"/>
</dbReference>
<evidence type="ECO:0000313" key="2">
    <source>
        <dbReference type="Proteomes" id="UP000243793"/>
    </source>
</evidence>
<dbReference type="AlphaFoldDB" id="A0A1Y0CXN7"/>
<reference evidence="2" key="1">
    <citation type="submission" date="2017-05" db="EMBL/GenBank/DDBJ databases">
        <authorList>
            <person name="Sung H."/>
        </authorList>
    </citation>
    <scope>NUCLEOTIDE SEQUENCE [LARGE SCALE GENOMIC DNA]</scope>
    <source>
        <strain evidence="2">AMac2203</strain>
    </source>
</reference>
<sequence>MDRNSFNQDLVVAPVKRAKTRESAKKSRWREIEALQDQKRLQEELQQYGCTLDLEELAAELEQ</sequence>
<dbReference type="OrthoDB" id="5918741at2"/>
<accession>A0A1Y0CXN7</accession>
<gene>
    <name evidence="1" type="ORF">CBP12_06130</name>
</gene>
<keyword evidence="2" id="KW-1185">Reference proteome</keyword>
<proteinExistence type="predicted"/>
<dbReference type="Proteomes" id="UP000243793">
    <property type="component" value="Chromosome"/>
</dbReference>
<dbReference type="InterPro" id="IPR021932">
    <property type="entry name" value="DUF3545"/>
</dbReference>
<organism evidence="1 2">
    <name type="scientific">Oceanisphaera avium</name>
    <dbReference type="NCBI Taxonomy" id="1903694"/>
    <lineage>
        <taxon>Bacteria</taxon>
        <taxon>Pseudomonadati</taxon>
        <taxon>Pseudomonadota</taxon>
        <taxon>Gammaproteobacteria</taxon>
        <taxon>Aeromonadales</taxon>
        <taxon>Aeromonadaceae</taxon>
        <taxon>Oceanisphaera</taxon>
    </lineage>
</organism>
<dbReference type="EMBL" id="CP021376">
    <property type="protein sequence ID" value="ART79784.1"/>
    <property type="molecule type" value="Genomic_DNA"/>
</dbReference>
<name>A0A1Y0CXN7_9GAMM</name>